<keyword evidence="2" id="KW-1185">Reference proteome</keyword>
<gene>
    <name evidence="1" type="ORF">OPT61_g9116</name>
</gene>
<proteinExistence type="predicted"/>
<dbReference type="EMBL" id="JAPHNI010001009">
    <property type="protein sequence ID" value="KAJ8107074.1"/>
    <property type="molecule type" value="Genomic_DNA"/>
</dbReference>
<protein>
    <submittedName>
        <fullName evidence="1">Uncharacterized protein</fullName>
    </submittedName>
</protein>
<organism evidence="1 2">
    <name type="scientific">Boeremia exigua</name>
    <dbReference type="NCBI Taxonomy" id="749465"/>
    <lineage>
        <taxon>Eukaryota</taxon>
        <taxon>Fungi</taxon>
        <taxon>Dikarya</taxon>
        <taxon>Ascomycota</taxon>
        <taxon>Pezizomycotina</taxon>
        <taxon>Dothideomycetes</taxon>
        <taxon>Pleosporomycetidae</taxon>
        <taxon>Pleosporales</taxon>
        <taxon>Pleosporineae</taxon>
        <taxon>Didymellaceae</taxon>
        <taxon>Boeremia</taxon>
    </lineage>
</organism>
<evidence type="ECO:0000313" key="1">
    <source>
        <dbReference type="EMBL" id="KAJ8107074.1"/>
    </source>
</evidence>
<evidence type="ECO:0000313" key="2">
    <source>
        <dbReference type="Proteomes" id="UP001153331"/>
    </source>
</evidence>
<comment type="caution">
    <text evidence="1">The sequence shown here is derived from an EMBL/GenBank/DDBJ whole genome shotgun (WGS) entry which is preliminary data.</text>
</comment>
<reference evidence="1" key="1">
    <citation type="submission" date="2022-11" db="EMBL/GenBank/DDBJ databases">
        <title>Genome Sequence of Boeremia exigua.</title>
        <authorList>
            <person name="Buettner E."/>
        </authorList>
    </citation>
    <scope>NUCLEOTIDE SEQUENCE</scope>
    <source>
        <strain evidence="1">CU02</strain>
    </source>
</reference>
<sequence>MDNLVKSDPEVYLPEDVKSDIHSFAQQRLKESEAFYRSVAGKLKLDPKIFEDLSTIDHVQLEDLIEKAKQKGEEMNAARKKSYVKKSGKHIVDFAHSLRGVLVGYAELKSIISGVGPPFSQIAYGGLHVLLQVGIHKVQREDAIKETLYNLSMVMPRMRQYHVSLQHRQEDQSMWKHLVSLYVAAMEFPAAAIKYYTQSSIKRNMRLLYKPEQLVKETAGRITNLLDMVDQQAIGEIFFMQRQHGYTLQRIASDTQHGRAKLHKDQEDQHKREIAQVLRWFKLSEHDCAASTRHDLTKLLSGTFAKAPRRPGRKDRCLQEITIDSLLQIAEYTRWIASSLSALLVLSGSNYDSHPSRTGLCWLSPAITAAAATLNETCTTVYPPRSVNRHSTGTASTAIATAVFQLMHMDTRLCAEVFDLFNSRANKRVWSEAPLTDLMAHMDKAIECSSAPTVFLLFDRIDLLDDASPREFIVLLLKLVRPQAKVVKILVTVDGAAWRGDEALLAGNNGEALRDGLGDDQLLLKLQWTQTELHSPDQPRQEGRKG</sequence>
<dbReference type="Proteomes" id="UP001153331">
    <property type="component" value="Unassembled WGS sequence"/>
</dbReference>
<accession>A0ACC2HVG2</accession>
<name>A0ACC2HVG2_9PLEO</name>